<dbReference type="EMBL" id="JACIEB010000004">
    <property type="protein sequence ID" value="MBB3982408.1"/>
    <property type="molecule type" value="Genomic_DNA"/>
</dbReference>
<sequence>MAKTNYLGMTLNERLFTAGILDEFDAAIDDNNRARVVELLGSVEVDNPHGIADSLLGSGYVCWFCGEGIEQHGRQALAIGLSDLWSDQCDEPPTQIIYAHFDCAQKRMGGSSMALEQVVLFPPAPET</sequence>
<proteinExistence type="predicted"/>
<dbReference type="AlphaFoldDB" id="A0A7W6DM53"/>
<comment type="caution">
    <text evidence="1">The sequence shown here is derived from an EMBL/GenBank/DDBJ whole genome shotgun (WGS) entry which is preliminary data.</text>
</comment>
<accession>A0A7W6DM53</accession>
<dbReference type="Proteomes" id="UP000552757">
    <property type="component" value="Unassembled WGS sequence"/>
</dbReference>
<organism evidence="1 2">
    <name type="scientific">Sphingobium fontiphilum</name>
    <dbReference type="NCBI Taxonomy" id="944425"/>
    <lineage>
        <taxon>Bacteria</taxon>
        <taxon>Pseudomonadati</taxon>
        <taxon>Pseudomonadota</taxon>
        <taxon>Alphaproteobacteria</taxon>
        <taxon>Sphingomonadales</taxon>
        <taxon>Sphingomonadaceae</taxon>
        <taxon>Sphingobium</taxon>
    </lineage>
</organism>
<evidence type="ECO:0000313" key="1">
    <source>
        <dbReference type="EMBL" id="MBB3982408.1"/>
    </source>
</evidence>
<evidence type="ECO:0000313" key="2">
    <source>
        <dbReference type="Proteomes" id="UP000552757"/>
    </source>
</evidence>
<reference evidence="1 2" key="1">
    <citation type="submission" date="2020-08" db="EMBL/GenBank/DDBJ databases">
        <title>Genomic Encyclopedia of Type Strains, Phase IV (KMG-IV): sequencing the most valuable type-strain genomes for metagenomic binning, comparative biology and taxonomic classification.</title>
        <authorList>
            <person name="Goeker M."/>
        </authorList>
    </citation>
    <scope>NUCLEOTIDE SEQUENCE [LARGE SCALE GENOMIC DNA]</scope>
    <source>
        <strain evidence="1 2">DSM 29348</strain>
    </source>
</reference>
<keyword evidence="2" id="KW-1185">Reference proteome</keyword>
<gene>
    <name evidence="1" type="ORF">GGR44_002071</name>
</gene>
<name>A0A7W6DM53_9SPHN</name>
<dbReference type="RefSeq" id="WP_183955469.1">
    <property type="nucleotide sequence ID" value="NZ_JACIEB010000004.1"/>
</dbReference>
<protein>
    <submittedName>
        <fullName evidence="1">Uncharacterized protein</fullName>
    </submittedName>
</protein>